<reference evidence="2" key="1">
    <citation type="journal article" date="2005" name="Nature">
        <title>The map-based sequence of the rice genome.</title>
        <authorList>
            <consortium name="International rice genome sequencing project (IRGSP)"/>
            <person name="Matsumoto T."/>
            <person name="Wu J."/>
            <person name="Kanamori H."/>
            <person name="Katayose Y."/>
            <person name="Fujisawa M."/>
            <person name="Namiki N."/>
            <person name="Mizuno H."/>
            <person name="Yamamoto K."/>
            <person name="Antonio B.A."/>
            <person name="Baba T."/>
            <person name="Sakata K."/>
            <person name="Nagamura Y."/>
            <person name="Aoki H."/>
            <person name="Arikawa K."/>
            <person name="Arita K."/>
            <person name="Bito T."/>
            <person name="Chiden Y."/>
            <person name="Fujitsuka N."/>
            <person name="Fukunaka R."/>
            <person name="Hamada M."/>
            <person name="Harada C."/>
            <person name="Hayashi A."/>
            <person name="Hijishita S."/>
            <person name="Honda M."/>
            <person name="Hosokawa S."/>
            <person name="Ichikawa Y."/>
            <person name="Idonuma A."/>
            <person name="Iijima M."/>
            <person name="Ikeda M."/>
            <person name="Ikeno M."/>
            <person name="Ito K."/>
            <person name="Ito S."/>
            <person name="Ito T."/>
            <person name="Ito Y."/>
            <person name="Ito Y."/>
            <person name="Iwabuchi A."/>
            <person name="Kamiya K."/>
            <person name="Karasawa W."/>
            <person name="Kurita K."/>
            <person name="Katagiri S."/>
            <person name="Kikuta A."/>
            <person name="Kobayashi H."/>
            <person name="Kobayashi N."/>
            <person name="Machita K."/>
            <person name="Maehara T."/>
            <person name="Masukawa M."/>
            <person name="Mizubayashi T."/>
            <person name="Mukai Y."/>
            <person name="Nagasaki H."/>
            <person name="Nagata Y."/>
            <person name="Naito S."/>
            <person name="Nakashima M."/>
            <person name="Nakama Y."/>
            <person name="Nakamichi Y."/>
            <person name="Nakamura M."/>
            <person name="Meguro A."/>
            <person name="Negishi M."/>
            <person name="Ohta I."/>
            <person name="Ohta T."/>
            <person name="Okamoto M."/>
            <person name="Ono N."/>
            <person name="Saji S."/>
            <person name="Sakaguchi M."/>
            <person name="Sakai K."/>
            <person name="Shibata M."/>
            <person name="Shimokawa T."/>
            <person name="Song J."/>
            <person name="Takazaki Y."/>
            <person name="Terasawa K."/>
            <person name="Tsugane M."/>
            <person name="Tsuji K."/>
            <person name="Ueda S."/>
            <person name="Waki K."/>
            <person name="Yamagata H."/>
            <person name="Yamamoto M."/>
            <person name="Yamamoto S."/>
            <person name="Yamane H."/>
            <person name="Yoshiki S."/>
            <person name="Yoshihara R."/>
            <person name="Yukawa K."/>
            <person name="Zhong H."/>
            <person name="Yano M."/>
            <person name="Yuan Q."/>
            <person name="Ouyang S."/>
            <person name="Liu J."/>
            <person name="Jones K.M."/>
            <person name="Gansberger K."/>
            <person name="Moffat K."/>
            <person name="Hill J."/>
            <person name="Bera J."/>
            <person name="Fadrosh D."/>
            <person name="Jin S."/>
            <person name="Johri S."/>
            <person name="Kim M."/>
            <person name="Overton L."/>
            <person name="Reardon M."/>
            <person name="Tsitrin T."/>
            <person name="Vuong H."/>
            <person name="Weaver B."/>
            <person name="Ciecko A."/>
            <person name="Tallon L."/>
            <person name="Jackson J."/>
            <person name="Pai G."/>
            <person name="Aken S.V."/>
            <person name="Utterback T."/>
            <person name="Reidmuller S."/>
            <person name="Feldblyum T."/>
            <person name="Hsiao J."/>
            <person name="Zismann V."/>
            <person name="Iobst S."/>
            <person name="de Vazeille A.R."/>
            <person name="Buell C.R."/>
            <person name="Ying K."/>
            <person name="Li Y."/>
            <person name="Lu T."/>
            <person name="Huang Y."/>
            <person name="Zhao Q."/>
            <person name="Feng Q."/>
            <person name="Zhang L."/>
            <person name="Zhu J."/>
            <person name="Weng Q."/>
            <person name="Mu J."/>
            <person name="Lu Y."/>
            <person name="Fan D."/>
            <person name="Liu Y."/>
            <person name="Guan J."/>
            <person name="Zhang Y."/>
            <person name="Yu S."/>
            <person name="Liu X."/>
            <person name="Zhang Y."/>
            <person name="Hong G."/>
            <person name="Han B."/>
            <person name="Choisne N."/>
            <person name="Demange N."/>
            <person name="Orjeda G."/>
            <person name="Samain S."/>
            <person name="Cattolico L."/>
            <person name="Pelletier E."/>
            <person name="Couloux A."/>
            <person name="Segurens B."/>
            <person name="Wincker P."/>
            <person name="D'Hont A."/>
            <person name="Scarpelli C."/>
            <person name="Weissenbach J."/>
            <person name="Salanoubat M."/>
            <person name="Quetier F."/>
            <person name="Yu Y."/>
            <person name="Kim H.R."/>
            <person name="Rambo T."/>
            <person name="Currie J."/>
            <person name="Collura K."/>
            <person name="Luo M."/>
            <person name="Yang T."/>
            <person name="Ammiraju J.S.S."/>
            <person name="Engler F."/>
            <person name="Soderlund C."/>
            <person name="Wing R.A."/>
            <person name="Palmer L.E."/>
            <person name="de la Bastide M."/>
            <person name="Spiegel L."/>
            <person name="Nascimento L."/>
            <person name="Zutavern T."/>
            <person name="O'Shaughnessy A."/>
            <person name="Dike S."/>
            <person name="Dedhia N."/>
            <person name="Preston R."/>
            <person name="Balija V."/>
            <person name="McCombie W.R."/>
            <person name="Chow T."/>
            <person name="Chen H."/>
            <person name="Chung M."/>
            <person name="Chen C."/>
            <person name="Shaw J."/>
            <person name="Wu H."/>
            <person name="Hsiao K."/>
            <person name="Chao Y."/>
            <person name="Chu M."/>
            <person name="Cheng C."/>
            <person name="Hour A."/>
            <person name="Lee P."/>
            <person name="Lin S."/>
            <person name="Lin Y."/>
            <person name="Liou J."/>
            <person name="Liu S."/>
            <person name="Hsing Y."/>
            <person name="Raghuvanshi S."/>
            <person name="Mohanty A."/>
            <person name="Bharti A.K."/>
            <person name="Gaur A."/>
            <person name="Gupta V."/>
            <person name="Kumar D."/>
            <person name="Ravi V."/>
            <person name="Vij S."/>
            <person name="Kapur A."/>
            <person name="Khurana P."/>
            <person name="Khurana P."/>
            <person name="Khurana J.P."/>
            <person name="Tyagi A.K."/>
            <person name="Gaikwad K."/>
            <person name="Singh A."/>
            <person name="Dalal V."/>
            <person name="Srivastava S."/>
            <person name="Dixit A."/>
            <person name="Pal A.K."/>
            <person name="Ghazi I.A."/>
            <person name="Yadav M."/>
            <person name="Pandit A."/>
            <person name="Bhargava A."/>
            <person name="Sureshbabu K."/>
            <person name="Batra K."/>
            <person name="Sharma T.R."/>
            <person name="Mohapatra T."/>
            <person name="Singh N.K."/>
            <person name="Messing J."/>
            <person name="Nelson A.B."/>
            <person name="Fuks G."/>
            <person name="Kavchok S."/>
            <person name="Keizer G."/>
            <person name="Linton E."/>
            <person name="Llaca V."/>
            <person name="Song R."/>
            <person name="Tanyolac B."/>
            <person name="Young S."/>
            <person name="Ho-Il K."/>
            <person name="Hahn J.H."/>
            <person name="Sangsakoo G."/>
            <person name="Vanavichit A."/>
            <person name="de Mattos Luiz.A.T."/>
            <person name="Zimmer P.D."/>
            <person name="Malone G."/>
            <person name="Dellagostin O."/>
            <person name="de Oliveira A.C."/>
            <person name="Bevan M."/>
            <person name="Bancroft I."/>
            <person name="Minx P."/>
            <person name="Cordum H."/>
            <person name="Wilson R."/>
            <person name="Cheng Z."/>
            <person name="Jin W."/>
            <person name="Jiang J."/>
            <person name="Leong S.A."/>
            <person name="Iwama H."/>
            <person name="Gojobori T."/>
            <person name="Itoh T."/>
            <person name="Niimura Y."/>
            <person name="Fujii Y."/>
            <person name="Habara T."/>
            <person name="Sakai H."/>
            <person name="Sato Y."/>
            <person name="Wilson G."/>
            <person name="Kumar K."/>
            <person name="McCouch S."/>
            <person name="Juretic N."/>
            <person name="Hoen D."/>
            <person name="Wright S."/>
            <person name="Bruskiewich R."/>
            <person name="Bureau T."/>
            <person name="Miyao A."/>
            <person name="Hirochika H."/>
            <person name="Nishikawa T."/>
            <person name="Kadowaki K."/>
            <person name="Sugiura M."/>
            <person name="Burr B."/>
            <person name="Sasaki T."/>
        </authorList>
    </citation>
    <scope>NUCLEOTIDE SEQUENCE [LARGE SCALE GENOMIC DNA]</scope>
    <source>
        <strain evidence="2">cv. Nipponbare</strain>
    </source>
</reference>
<evidence type="ECO:0000313" key="2">
    <source>
        <dbReference type="Proteomes" id="UP000059680"/>
    </source>
</evidence>
<organism evidence="1 2">
    <name type="scientific">Oryza sativa subsp. japonica</name>
    <name type="common">Rice</name>
    <dbReference type="NCBI Taxonomy" id="39947"/>
    <lineage>
        <taxon>Eukaryota</taxon>
        <taxon>Viridiplantae</taxon>
        <taxon>Streptophyta</taxon>
        <taxon>Embryophyta</taxon>
        <taxon>Tracheophyta</taxon>
        <taxon>Spermatophyta</taxon>
        <taxon>Magnoliopsida</taxon>
        <taxon>Liliopsida</taxon>
        <taxon>Poales</taxon>
        <taxon>Poaceae</taxon>
        <taxon>BOP clade</taxon>
        <taxon>Oryzoideae</taxon>
        <taxon>Oryzeae</taxon>
        <taxon>Oryzinae</taxon>
        <taxon>Oryza</taxon>
        <taxon>Oryza sativa</taxon>
    </lineage>
</organism>
<dbReference type="EMBL" id="AP014966">
    <property type="protein sequence ID" value="BAT10082.1"/>
    <property type="molecule type" value="Genomic_DNA"/>
</dbReference>
<reference evidence="1 2" key="3">
    <citation type="journal article" date="2013" name="Rice">
        <title>Improvement of the Oryza sativa Nipponbare reference genome using next generation sequence and optical map data.</title>
        <authorList>
            <person name="Kawahara Y."/>
            <person name="de la Bastide M."/>
            <person name="Hamilton J.P."/>
            <person name="Kanamori H."/>
            <person name="McCombie W.R."/>
            <person name="Ouyang S."/>
            <person name="Schwartz D.C."/>
            <person name="Tanaka T."/>
            <person name="Wu J."/>
            <person name="Zhou S."/>
            <person name="Childs K.L."/>
            <person name="Davidson R.M."/>
            <person name="Lin H."/>
            <person name="Quesada-Ocampo L."/>
            <person name="Vaillancourt B."/>
            <person name="Sakai H."/>
            <person name="Lee S.S."/>
            <person name="Kim J."/>
            <person name="Numa H."/>
            <person name="Itoh T."/>
            <person name="Buell C.R."/>
            <person name="Matsumoto T."/>
        </authorList>
    </citation>
    <scope>NUCLEOTIDE SEQUENCE [LARGE SCALE GENOMIC DNA]</scope>
    <source>
        <strain evidence="2">cv. Nipponbare</strain>
    </source>
</reference>
<evidence type="ECO:0000313" key="1">
    <source>
        <dbReference type="EMBL" id="BAT10082.1"/>
    </source>
</evidence>
<gene>
    <name evidence="1" type="ordered locus">Os10g0174624</name>
    <name evidence="1" type="ORF">OSNPB_100174624</name>
</gene>
<sequence>MAFFPFSFIKVGLNEVSNIAPVVIIFCGLPCNKFNKNNSKAIDVTFLREHSIFHIYWIYIIHVRRNEFIRPKFMTCNQ</sequence>
<reference evidence="1 2" key="2">
    <citation type="journal article" date="2013" name="Plant Cell Physiol.">
        <title>Rice Annotation Project Database (RAP-DB): an integrative and interactive database for rice genomics.</title>
        <authorList>
            <person name="Sakai H."/>
            <person name="Lee S.S."/>
            <person name="Tanaka T."/>
            <person name="Numa H."/>
            <person name="Kim J."/>
            <person name="Kawahara Y."/>
            <person name="Wakimoto H."/>
            <person name="Yang C.C."/>
            <person name="Iwamoto M."/>
            <person name="Abe T."/>
            <person name="Yamada Y."/>
            <person name="Muto A."/>
            <person name="Inokuchi H."/>
            <person name="Ikemura T."/>
            <person name="Matsumoto T."/>
            <person name="Sasaki T."/>
            <person name="Itoh T."/>
        </authorList>
    </citation>
    <scope>NUCLEOTIDE SEQUENCE [LARGE SCALE GENOMIC DNA]</scope>
    <source>
        <strain evidence="2">cv. Nipponbare</strain>
    </source>
</reference>
<dbReference type="AlphaFoldDB" id="A0A0N7KRI1"/>
<protein>
    <submittedName>
        <fullName evidence="1">Os10g0174624 protein</fullName>
    </submittedName>
</protein>
<keyword evidence="2" id="KW-1185">Reference proteome</keyword>
<dbReference type="PaxDb" id="39947-A0A0N7KRI1"/>
<accession>A0A0N7KRI1</accession>
<name>A0A0N7KRI1_ORYSJ</name>
<dbReference type="Gramene" id="Os10t0174624-00">
    <property type="protein sequence ID" value="Os10t0174624-00"/>
    <property type="gene ID" value="Os10g0174624"/>
</dbReference>
<dbReference type="InParanoid" id="A0A0N7KRI1"/>
<proteinExistence type="predicted"/>
<dbReference type="Proteomes" id="UP000059680">
    <property type="component" value="Chromosome 10"/>
</dbReference>